<reference evidence="1 2" key="1">
    <citation type="journal article" date="2021" name="Sci. Rep.">
        <title>The genome of the diatom Chaetoceros tenuissimus carries an ancient integrated fragment of an extant virus.</title>
        <authorList>
            <person name="Hongo Y."/>
            <person name="Kimura K."/>
            <person name="Takaki Y."/>
            <person name="Yoshida Y."/>
            <person name="Baba S."/>
            <person name="Kobayashi G."/>
            <person name="Nagasaki K."/>
            <person name="Hano T."/>
            <person name="Tomaru Y."/>
        </authorList>
    </citation>
    <scope>NUCLEOTIDE SEQUENCE [LARGE SCALE GENOMIC DNA]</scope>
    <source>
        <strain evidence="1 2">NIES-3715</strain>
    </source>
</reference>
<gene>
    <name evidence="1" type="ORF">CTEN210_01753</name>
</gene>
<accession>A0AAD3CGL9</accession>
<dbReference type="AlphaFoldDB" id="A0AAD3CGL9"/>
<comment type="caution">
    <text evidence="1">The sequence shown here is derived from an EMBL/GenBank/DDBJ whole genome shotgun (WGS) entry which is preliminary data.</text>
</comment>
<dbReference type="EMBL" id="BLLK01000020">
    <property type="protein sequence ID" value="GFH45279.1"/>
    <property type="molecule type" value="Genomic_DNA"/>
</dbReference>
<keyword evidence="2" id="KW-1185">Reference proteome</keyword>
<proteinExistence type="predicted"/>
<organism evidence="1 2">
    <name type="scientific">Chaetoceros tenuissimus</name>
    <dbReference type="NCBI Taxonomy" id="426638"/>
    <lineage>
        <taxon>Eukaryota</taxon>
        <taxon>Sar</taxon>
        <taxon>Stramenopiles</taxon>
        <taxon>Ochrophyta</taxon>
        <taxon>Bacillariophyta</taxon>
        <taxon>Coscinodiscophyceae</taxon>
        <taxon>Chaetocerotophycidae</taxon>
        <taxon>Chaetocerotales</taxon>
        <taxon>Chaetocerotaceae</taxon>
        <taxon>Chaetoceros</taxon>
    </lineage>
</organism>
<evidence type="ECO:0000313" key="2">
    <source>
        <dbReference type="Proteomes" id="UP001054902"/>
    </source>
</evidence>
<sequence length="819" mass="94573">MESNYVPLTEEQSGGCKFPPSCSVYITDDGNKSEVLGHGHVHQCYLQLLPKMEILYEIQLYGDQQKEIFSEEHLRFQNGTRVLYQKEEALVLGMCSLPADRKIAHDRNYWYTIEMEPATGIIHDVDQDDLIFLNMLDSNIEDAVNVATNTKENDAQLVSCNEMEASSNAIVSESAETKLNSGHDQQRDDELVDHLAREDAQKENIPILQDSSVQNSFREQEDNFESLYGHDIPVENVEKRIIHQVEISDKDSETSKEACLDDLDAKEKDNVLVCMPCSPLKRKNPSSVYIIPARRTPISVAVVPNYFPDSKKRLRTDISEVYDESDRKRRVSSDSYDEIIGKNDEVRGAHNDREWCIVNGKVLFYCNKCGTGEWANHKTSDHEWEGEKKYHISTLFYRNFSPIELRAIFEPHGKVFYCDVAEKGGHGVLTVDYDVWTWAKSVHNSVYAVPDLWRICVSSIANGAVFNHMYYDGIFKPFRKKLTVLDDDNRSIQGCIRYHVGGSCFRGCRYSEWHREVDKEKITHILRWCEANVRLSNYDRVRVRVKNPSYMSDIFREYKHRVKDLMAGNKPIPKSDYGNGAMCLYWNLQGSCCGFCSCLRDHVDQTKEKLQELLLWCKQVITVDSTRTGSILSTEQDFIRRQKNPNHMDIFLPYKKDLNKVLKYKEKYGQIPSIFDGIKTNRLCVFYYVKGSCNMPTCDFYHGTCSEDVTMQLLSWCQQVLPIKTKHQKESKVNNPDYNQELFQSFSVTFPKILAAFKEALPFSEWEKSTICYQYHVQGHCTTSCSKAQNHVKLDEDQINNIFMWCLTHSPLDTAEGLL</sequence>
<dbReference type="Proteomes" id="UP001054902">
    <property type="component" value="Unassembled WGS sequence"/>
</dbReference>
<name>A0AAD3CGL9_9STRA</name>
<protein>
    <submittedName>
        <fullName evidence="1">Uncharacterized protein</fullName>
    </submittedName>
</protein>
<evidence type="ECO:0000313" key="1">
    <source>
        <dbReference type="EMBL" id="GFH45279.1"/>
    </source>
</evidence>